<feature type="region of interest" description="Disordered" evidence="1">
    <location>
        <begin position="25"/>
        <end position="64"/>
    </location>
</feature>
<reference evidence="3" key="1">
    <citation type="submission" date="2020-02" db="EMBL/GenBank/DDBJ databases">
        <authorList>
            <person name="Meier V. D."/>
        </authorList>
    </citation>
    <scope>NUCLEOTIDE SEQUENCE</scope>
    <source>
        <strain evidence="3">AVDCRST_MAG28</strain>
    </source>
</reference>
<feature type="chain" id="PRO_5038874708" description="DUF192 domain-containing protein" evidence="2">
    <location>
        <begin position="20"/>
        <end position="175"/>
    </location>
</feature>
<accession>A0A6J4R5N3</accession>
<dbReference type="PROSITE" id="PS51257">
    <property type="entry name" value="PROKAR_LIPOPROTEIN"/>
    <property type="match status" value="1"/>
</dbReference>
<gene>
    <name evidence="3" type="ORF">AVDCRST_MAG28-3926</name>
</gene>
<name>A0A6J4R5N3_9ACTN</name>
<dbReference type="Gene3D" id="2.60.120.1140">
    <property type="entry name" value="Protein of unknown function DUF192"/>
    <property type="match status" value="1"/>
</dbReference>
<sequence>MRALLVFLTLLFVSLLLFAGCGGEQVSAPEKEEPSPSPPETTQEAAASSSPEEASTLTLVSSGGARTEVEVEIADERDEQQRGLMERTELAEDAGMLFVFERNEPRSFWMRNTLIPLSIAYIADGGRIVDIQDMQPLDETSHPSAEPARYALEVNQGFFAERGIQVGDEVELPKL</sequence>
<organism evidence="3">
    <name type="scientific">uncultured Rubrobacteraceae bacterium</name>
    <dbReference type="NCBI Taxonomy" id="349277"/>
    <lineage>
        <taxon>Bacteria</taxon>
        <taxon>Bacillati</taxon>
        <taxon>Actinomycetota</taxon>
        <taxon>Rubrobacteria</taxon>
        <taxon>Rubrobacterales</taxon>
        <taxon>Rubrobacteraceae</taxon>
        <taxon>environmental samples</taxon>
    </lineage>
</organism>
<dbReference type="Pfam" id="PF02643">
    <property type="entry name" value="DUF192"/>
    <property type="match status" value="1"/>
</dbReference>
<proteinExistence type="predicted"/>
<dbReference type="AlphaFoldDB" id="A0A6J4R5N3"/>
<feature type="compositionally biased region" description="Low complexity" evidence="1">
    <location>
        <begin position="40"/>
        <end position="59"/>
    </location>
</feature>
<dbReference type="PANTHER" id="PTHR37953:SF1">
    <property type="entry name" value="UPF0127 PROTEIN MJ1496"/>
    <property type="match status" value="1"/>
</dbReference>
<evidence type="ECO:0000256" key="2">
    <source>
        <dbReference type="SAM" id="SignalP"/>
    </source>
</evidence>
<evidence type="ECO:0008006" key="4">
    <source>
        <dbReference type="Google" id="ProtNLM"/>
    </source>
</evidence>
<dbReference type="InterPro" id="IPR003795">
    <property type="entry name" value="DUF192"/>
</dbReference>
<protein>
    <recommendedName>
        <fullName evidence="4">DUF192 domain-containing protein</fullName>
    </recommendedName>
</protein>
<keyword evidence="2" id="KW-0732">Signal</keyword>
<dbReference type="PANTHER" id="PTHR37953">
    <property type="entry name" value="UPF0127 PROTEIN MJ1496"/>
    <property type="match status" value="1"/>
</dbReference>
<evidence type="ECO:0000256" key="1">
    <source>
        <dbReference type="SAM" id="MobiDB-lite"/>
    </source>
</evidence>
<dbReference type="EMBL" id="CADCVE010000099">
    <property type="protein sequence ID" value="CAA9464787.1"/>
    <property type="molecule type" value="Genomic_DNA"/>
</dbReference>
<feature type="signal peptide" evidence="2">
    <location>
        <begin position="1"/>
        <end position="19"/>
    </location>
</feature>
<dbReference type="InterPro" id="IPR038695">
    <property type="entry name" value="Saro_0823-like_sf"/>
</dbReference>
<evidence type="ECO:0000313" key="3">
    <source>
        <dbReference type="EMBL" id="CAA9464787.1"/>
    </source>
</evidence>